<proteinExistence type="predicted"/>
<dbReference type="RefSeq" id="WP_011819965.1">
    <property type="nucleotide sequence ID" value="NC_008817.1"/>
</dbReference>
<dbReference type="STRING" id="167542.P9515_06511"/>
<dbReference type="HOGENOM" id="CLU_183613_0_0_3"/>
<name>A2BVP9_PROM5</name>
<dbReference type="AlphaFoldDB" id="A2BVP9"/>
<dbReference type="EMBL" id="CP000552">
    <property type="protein sequence ID" value="ABM71860.1"/>
    <property type="molecule type" value="Genomic_DNA"/>
</dbReference>
<dbReference type="GeneID" id="60201761"/>
<dbReference type="KEGG" id="pmc:P9515_06511"/>
<reference evidence="1 2" key="1">
    <citation type="journal article" date="2007" name="PLoS Genet.">
        <title>Patterns and implications of gene gain and loss in the evolution of Prochlorococcus.</title>
        <authorList>
            <person name="Kettler G.C."/>
            <person name="Martiny A.C."/>
            <person name="Huang K."/>
            <person name="Zucker J."/>
            <person name="Coleman M.L."/>
            <person name="Rodrigue S."/>
            <person name="Chen F."/>
            <person name="Lapidus A."/>
            <person name="Ferriera S."/>
            <person name="Johnson J."/>
            <person name="Steglich C."/>
            <person name="Church G.M."/>
            <person name="Richardson P."/>
            <person name="Chisholm S.W."/>
        </authorList>
    </citation>
    <scope>NUCLEOTIDE SEQUENCE [LARGE SCALE GENOMIC DNA]</scope>
    <source>
        <strain evidence="1 2">MIT 9515</strain>
    </source>
</reference>
<evidence type="ECO:0000313" key="2">
    <source>
        <dbReference type="Proteomes" id="UP000001589"/>
    </source>
</evidence>
<accession>A2BVP9</accession>
<gene>
    <name evidence="1" type="ordered locus">P9515_06511</name>
</gene>
<dbReference type="eggNOG" id="ENOG50344Y6">
    <property type="taxonomic scope" value="Bacteria"/>
</dbReference>
<dbReference type="Proteomes" id="UP000001589">
    <property type="component" value="Chromosome"/>
</dbReference>
<protein>
    <submittedName>
        <fullName evidence="1">Uncharacterized protein</fullName>
    </submittedName>
</protein>
<organism evidence="1 2">
    <name type="scientific">Prochlorococcus marinus (strain MIT 9515)</name>
    <dbReference type="NCBI Taxonomy" id="167542"/>
    <lineage>
        <taxon>Bacteria</taxon>
        <taxon>Bacillati</taxon>
        <taxon>Cyanobacteriota</taxon>
        <taxon>Cyanophyceae</taxon>
        <taxon>Synechococcales</taxon>
        <taxon>Prochlorococcaceae</taxon>
        <taxon>Prochlorococcus</taxon>
    </lineage>
</organism>
<evidence type="ECO:0000313" key="1">
    <source>
        <dbReference type="EMBL" id="ABM71860.1"/>
    </source>
</evidence>
<dbReference type="OrthoDB" id="560246at2"/>
<sequence length="88" mass="9751">MNNFLLLVFLSLSYINPILSQSNLLESVKKNPSDAIKMCNKFKELNSKGISASSDKAIEFVAKKNNLNPINAEILSIYVIGLHCPQVI</sequence>